<dbReference type="PROSITE" id="PS51704">
    <property type="entry name" value="GP_PDE"/>
    <property type="match status" value="1"/>
</dbReference>
<dbReference type="Gene3D" id="3.20.20.190">
    <property type="entry name" value="Phosphatidylinositol (PI) phosphodiesterase"/>
    <property type="match status" value="1"/>
</dbReference>
<feature type="transmembrane region" description="Helical" evidence="9">
    <location>
        <begin position="423"/>
        <end position="445"/>
    </location>
</feature>
<protein>
    <submittedName>
        <fullName evidence="12">Glycerophosphodiester phosphodiesterase domain-containing protein 4</fullName>
    </submittedName>
</protein>
<evidence type="ECO:0000256" key="3">
    <source>
        <dbReference type="ARBA" id="ARBA00022692"/>
    </source>
</evidence>
<evidence type="ECO:0000256" key="9">
    <source>
        <dbReference type="SAM" id="Phobius"/>
    </source>
</evidence>
<comment type="similarity">
    <text evidence="2">Belongs to the glycerophosphoryl diester phosphodiesterase family.</text>
</comment>
<dbReference type="PANTHER" id="PTHR23344">
    <property type="entry name" value="GLYCEROPHOSPHORYL DIESTER PHOSPHODIESTERASE"/>
    <property type="match status" value="1"/>
</dbReference>
<dbReference type="OrthoDB" id="1058301at2759"/>
<keyword evidence="5 9" id="KW-1133">Transmembrane helix</keyword>
<keyword evidence="4" id="KW-0378">Hydrolase</keyword>
<evidence type="ECO:0000256" key="5">
    <source>
        <dbReference type="ARBA" id="ARBA00022989"/>
    </source>
</evidence>
<dbReference type="AlphaFoldDB" id="A0A9B0TM65"/>
<sequence length="622" mass="72523">MTEKVLGFLLVWERNQLLLHWCHKIMILLVTAISICMLWVLCEFWNDKWLTVGLSLKVFAPYWHLVCIMLMVIFSWPVSYYLIQLEGEARYRRYLLTYYEKERTKRCHALTRLKALQIVVGLPFIIVLLFLYVMPMGIHSPCIQEKEALGPKPSFIAHRGAPMLAPENTMMSFEKAVELGAHGLETDIHISTDNVPFLIHDHDLRRTTNIWEVKPSAYYNRSDSFSWDFLSTLNVGKWFLKPELNKPFYKMDPISEADKEKARNQKIPKLHNLLDLARKEKKFVIFDLFTPPRSHPARKTFLHNIIRVILDSKIEPHLILWLSGSERNFVRFMAPGFQHVGRLHTLEQLAKENITFINVDYKELFYNGLRDYKAANITINLYLVNKPWLFSLAWCSRIHSVTTDDIKLLSQIDHPHFFMTPRYYMFIWLLIDSISAIFIFAIFCFHWQREMEKQSIDAKAMKYVLISQLEHKRGHKARGCGALGMAEIKGSRRRNIQEAVVTKSSSRISESPWSTKALYPGLASSANKYPDAFRLTVLPKKEAKKQSFKKNGKPLPPEHTKMPFEPTLLASQSTLQTALPVFKMQRLSMPFKEDLHPETQSKEMPMVESSQESFVTTDSKMF</sequence>
<evidence type="ECO:0000256" key="6">
    <source>
        <dbReference type="ARBA" id="ARBA00023136"/>
    </source>
</evidence>
<evidence type="ECO:0000259" key="10">
    <source>
        <dbReference type="PROSITE" id="PS51704"/>
    </source>
</evidence>
<dbReference type="PANTHER" id="PTHR23344:SF13">
    <property type="entry name" value="GLYCEROPHOSPHODIESTER PHOSPHODIESTERASE DOMAIN-CONTAINING PROTEIN 4"/>
    <property type="match status" value="1"/>
</dbReference>
<dbReference type="GO" id="GO:0016020">
    <property type="term" value="C:membrane"/>
    <property type="evidence" value="ECO:0007669"/>
    <property type="project" value="UniProtKB-SubCell"/>
</dbReference>
<reference evidence="12" key="1">
    <citation type="submission" date="2025-08" db="UniProtKB">
        <authorList>
            <consortium name="RefSeq"/>
        </authorList>
    </citation>
    <scope>IDENTIFICATION</scope>
    <source>
        <tissue evidence="12">Spleen</tissue>
    </source>
</reference>
<keyword evidence="3 9" id="KW-0812">Transmembrane</keyword>
<feature type="transmembrane region" description="Helical" evidence="9">
    <location>
        <begin position="61"/>
        <end position="83"/>
    </location>
</feature>
<dbReference type="GO" id="GO:0008889">
    <property type="term" value="F:glycerophosphodiester phosphodiesterase activity"/>
    <property type="evidence" value="ECO:0007669"/>
    <property type="project" value="TreeGrafter"/>
</dbReference>
<organism evidence="11 12">
    <name type="scientific">Chrysochloris asiatica</name>
    <name type="common">Cape golden mole</name>
    <dbReference type="NCBI Taxonomy" id="185453"/>
    <lineage>
        <taxon>Eukaryota</taxon>
        <taxon>Metazoa</taxon>
        <taxon>Chordata</taxon>
        <taxon>Craniata</taxon>
        <taxon>Vertebrata</taxon>
        <taxon>Euteleostomi</taxon>
        <taxon>Mammalia</taxon>
        <taxon>Eutheria</taxon>
        <taxon>Afrotheria</taxon>
        <taxon>Chrysochloridae</taxon>
        <taxon>Chrysochlorinae</taxon>
        <taxon>Chrysochloris</taxon>
    </lineage>
</organism>
<keyword evidence="11" id="KW-1185">Reference proteome</keyword>
<dbReference type="Proteomes" id="UP000504623">
    <property type="component" value="Unplaced"/>
</dbReference>
<gene>
    <name evidence="12" type="primary">GDPD4</name>
</gene>
<feature type="compositionally biased region" description="Polar residues" evidence="8">
    <location>
        <begin position="608"/>
        <end position="622"/>
    </location>
</feature>
<dbReference type="GeneID" id="102813556"/>
<evidence type="ECO:0000313" key="12">
    <source>
        <dbReference type="RefSeq" id="XP_006865078.1"/>
    </source>
</evidence>
<proteinExistence type="inferred from homology"/>
<dbReference type="SUPFAM" id="SSF51695">
    <property type="entry name" value="PLC-like phosphodiesterases"/>
    <property type="match status" value="1"/>
</dbReference>
<feature type="transmembrane region" description="Helical" evidence="9">
    <location>
        <begin position="115"/>
        <end position="134"/>
    </location>
</feature>
<comment type="subcellular location">
    <subcellularLocation>
        <location evidence="1">Membrane</location>
        <topology evidence="1">Multi-pass membrane protein</topology>
    </subcellularLocation>
</comment>
<accession>A0A9B0TM65</accession>
<evidence type="ECO:0000256" key="4">
    <source>
        <dbReference type="ARBA" id="ARBA00022801"/>
    </source>
</evidence>
<dbReference type="InterPro" id="IPR030395">
    <property type="entry name" value="GP_PDE_dom"/>
</dbReference>
<dbReference type="Pfam" id="PF03009">
    <property type="entry name" value="GDPD"/>
    <property type="match status" value="1"/>
</dbReference>
<evidence type="ECO:0000313" key="11">
    <source>
        <dbReference type="Proteomes" id="UP000504623"/>
    </source>
</evidence>
<name>A0A9B0TM65_CHRAS</name>
<feature type="transmembrane region" description="Helical" evidence="9">
    <location>
        <begin position="21"/>
        <end position="41"/>
    </location>
</feature>
<feature type="region of interest" description="Disordered" evidence="8">
    <location>
        <begin position="597"/>
        <end position="622"/>
    </location>
</feature>
<dbReference type="CTD" id="220032"/>
<keyword evidence="7" id="KW-0325">Glycoprotein</keyword>
<feature type="domain" description="GP-PDE" evidence="10">
    <location>
        <begin position="153"/>
        <end position="413"/>
    </location>
</feature>
<keyword evidence="6 9" id="KW-0472">Membrane</keyword>
<evidence type="ECO:0000256" key="8">
    <source>
        <dbReference type="SAM" id="MobiDB-lite"/>
    </source>
</evidence>
<evidence type="ECO:0000256" key="1">
    <source>
        <dbReference type="ARBA" id="ARBA00004141"/>
    </source>
</evidence>
<evidence type="ECO:0000256" key="2">
    <source>
        <dbReference type="ARBA" id="ARBA00007277"/>
    </source>
</evidence>
<dbReference type="RefSeq" id="XP_006865078.1">
    <property type="nucleotide sequence ID" value="XM_006865016.1"/>
</dbReference>
<dbReference type="GO" id="GO:0006629">
    <property type="term" value="P:lipid metabolic process"/>
    <property type="evidence" value="ECO:0007669"/>
    <property type="project" value="InterPro"/>
</dbReference>
<evidence type="ECO:0000256" key="7">
    <source>
        <dbReference type="ARBA" id="ARBA00023180"/>
    </source>
</evidence>
<dbReference type="InterPro" id="IPR017946">
    <property type="entry name" value="PLC-like_Pdiesterase_TIM-brl"/>
</dbReference>